<feature type="non-terminal residue" evidence="1">
    <location>
        <position position="1"/>
    </location>
</feature>
<keyword evidence="2" id="KW-1185">Reference proteome</keyword>
<dbReference type="PANTHER" id="PTHR45980">
    <property type="match status" value="1"/>
</dbReference>
<name>A0A812W465_SYMPI</name>
<gene>
    <name evidence="1" type="primary">DEGP10</name>
    <name evidence="1" type="ORF">SPIL2461_LOCUS17677</name>
</gene>
<evidence type="ECO:0000313" key="2">
    <source>
        <dbReference type="Proteomes" id="UP000649617"/>
    </source>
</evidence>
<reference evidence="1" key="1">
    <citation type="submission" date="2021-02" db="EMBL/GenBank/DDBJ databases">
        <authorList>
            <person name="Dougan E. K."/>
            <person name="Rhodes N."/>
            <person name="Thang M."/>
            <person name="Chan C."/>
        </authorList>
    </citation>
    <scope>NUCLEOTIDE SEQUENCE</scope>
</reference>
<dbReference type="Gene3D" id="2.30.42.10">
    <property type="match status" value="1"/>
</dbReference>
<comment type="caution">
    <text evidence="1">The sequence shown here is derived from an EMBL/GenBank/DDBJ whole genome shotgun (WGS) entry which is preliminary data.</text>
</comment>
<sequence length="120" mass="13674">DARRYYQVHQRRCGVRISHIHASAAGKLKPDDVLLSIDGQTVGHDGKVPMDTCHTRVSLWVLFAEKLTKESCTIRILRKNKEQDLTVRLKPYRPIIPEDPYCPGTQDYFIVAGLVFQPVS</sequence>
<dbReference type="SUPFAM" id="SSF50156">
    <property type="entry name" value="PDZ domain-like"/>
    <property type="match status" value="1"/>
</dbReference>
<dbReference type="EMBL" id="CAJNIZ010043312">
    <property type="protein sequence ID" value="CAE7656951.1"/>
    <property type="molecule type" value="Genomic_DNA"/>
</dbReference>
<dbReference type="Proteomes" id="UP000649617">
    <property type="component" value="Unassembled WGS sequence"/>
</dbReference>
<dbReference type="InterPro" id="IPR036034">
    <property type="entry name" value="PDZ_sf"/>
</dbReference>
<dbReference type="AlphaFoldDB" id="A0A812W465"/>
<accession>A0A812W465</accession>
<proteinExistence type="predicted"/>
<dbReference type="GO" id="GO:0004252">
    <property type="term" value="F:serine-type endopeptidase activity"/>
    <property type="evidence" value="ECO:0007669"/>
    <property type="project" value="TreeGrafter"/>
</dbReference>
<dbReference type="OrthoDB" id="1111454at2759"/>
<dbReference type="PANTHER" id="PTHR45980:SF9">
    <property type="entry name" value="PROTEASE DO-LIKE 10, MITOCHONDRIAL-RELATED"/>
    <property type="match status" value="1"/>
</dbReference>
<evidence type="ECO:0000313" key="1">
    <source>
        <dbReference type="EMBL" id="CAE7656951.1"/>
    </source>
</evidence>
<protein>
    <submittedName>
        <fullName evidence="1">DEGP10 protein</fullName>
    </submittedName>
</protein>
<organism evidence="1 2">
    <name type="scientific">Symbiodinium pilosum</name>
    <name type="common">Dinoflagellate</name>
    <dbReference type="NCBI Taxonomy" id="2952"/>
    <lineage>
        <taxon>Eukaryota</taxon>
        <taxon>Sar</taxon>
        <taxon>Alveolata</taxon>
        <taxon>Dinophyceae</taxon>
        <taxon>Suessiales</taxon>
        <taxon>Symbiodiniaceae</taxon>
        <taxon>Symbiodinium</taxon>
    </lineage>
</organism>
<feature type="non-terminal residue" evidence="1">
    <location>
        <position position="120"/>
    </location>
</feature>